<keyword evidence="5 6" id="KW-0472">Membrane</keyword>
<feature type="transmembrane region" description="Helical" evidence="6">
    <location>
        <begin position="351"/>
        <end position="370"/>
    </location>
</feature>
<dbReference type="Pfam" id="PF02653">
    <property type="entry name" value="BPD_transp_2"/>
    <property type="match status" value="1"/>
</dbReference>
<keyword evidence="3 6" id="KW-0812">Transmembrane</keyword>
<evidence type="ECO:0000256" key="4">
    <source>
        <dbReference type="ARBA" id="ARBA00022989"/>
    </source>
</evidence>
<evidence type="ECO:0000256" key="5">
    <source>
        <dbReference type="ARBA" id="ARBA00023136"/>
    </source>
</evidence>
<feature type="transmembrane region" description="Helical" evidence="6">
    <location>
        <begin position="80"/>
        <end position="100"/>
    </location>
</feature>
<feature type="transmembrane region" description="Helical" evidence="6">
    <location>
        <begin position="257"/>
        <end position="276"/>
    </location>
</feature>
<evidence type="ECO:0000313" key="8">
    <source>
        <dbReference type="Proteomes" id="UP000620075"/>
    </source>
</evidence>
<gene>
    <name evidence="7" type="ORF">JF888_00780</name>
</gene>
<dbReference type="GO" id="GO:0005886">
    <property type="term" value="C:plasma membrane"/>
    <property type="evidence" value="ECO:0007669"/>
    <property type="project" value="UniProtKB-SubCell"/>
</dbReference>
<dbReference type="InterPro" id="IPR043428">
    <property type="entry name" value="LivM-like"/>
</dbReference>
<keyword evidence="4 6" id="KW-1133">Transmembrane helix</keyword>
<sequence length="400" mass="42400">MSLAVAARRRFSSVDWRDPNTLTYVGLGFLALIYPTVVYLINPDQGPALVSQAADAGVFVVMALGLNVVVGFAGLLDLGYAAFFAIGAYTYGMLASGQLALSPIGHEVHLPFWVLLFVAVLVAATCGAILGAPTLRLRGDYLAIVTLGFGEIVPRVFRNLSQFTGGVNAISAIDAPVLPFWIDGPWDGGASFAVVQNLKFTAGEPTAYYVLMVLIIVAVVVVIRNAQRSRIGRAWMAVREDEVAAEAMGVNTVNIKLLAFAIGASVSGFAGCYFGAKLSTVSPENFTFLVSVTILLMVTLGGMGNIPGAIVGALVIYFVQYKLLSDLPHWVASAASALSLSQHATNVATDYATRLNFVIFGLILAVTMLLRPQGLLPSRVRAQELQRGTTDESVFDASAT</sequence>
<reference evidence="7 8" key="1">
    <citation type="submission" date="2020-10" db="EMBL/GenBank/DDBJ databases">
        <title>Ca. Dormibacterota MAGs.</title>
        <authorList>
            <person name="Montgomery K."/>
        </authorList>
    </citation>
    <scope>NUCLEOTIDE SEQUENCE [LARGE SCALE GENOMIC DNA]</scope>
    <source>
        <strain evidence="7">SC8811_S16_3</strain>
    </source>
</reference>
<dbReference type="PANTHER" id="PTHR30482">
    <property type="entry name" value="HIGH-AFFINITY BRANCHED-CHAIN AMINO ACID TRANSPORT SYSTEM PERMEASE"/>
    <property type="match status" value="1"/>
</dbReference>
<dbReference type="Proteomes" id="UP000620075">
    <property type="component" value="Unassembled WGS sequence"/>
</dbReference>
<comment type="caution">
    <text evidence="7">The sequence shown here is derived from an EMBL/GenBank/DDBJ whole genome shotgun (WGS) entry which is preliminary data.</text>
</comment>
<accession>A0A934KGK0</accession>
<dbReference type="EMBL" id="JAEKNQ010000006">
    <property type="protein sequence ID" value="MBJ7601725.1"/>
    <property type="molecule type" value="Genomic_DNA"/>
</dbReference>
<evidence type="ECO:0000313" key="7">
    <source>
        <dbReference type="EMBL" id="MBJ7601725.1"/>
    </source>
</evidence>
<comment type="subcellular location">
    <subcellularLocation>
        <location evidence="1">Cell membrane</location>
        <topology evidence="1">Multi-pass membrane protein</topology>
    </subcellularLocation>
</comment>
<evidence type="ECO:0000256" key="6">
    <source>
        <dbReference type="SAM" id="Phobius"/>
    </source>
</evidence>
<feature type="transmembrane region" description="Helical" evidence="6">
    <location>
        <begin position="21"/>
        <end position="41"/>
    </location>
</feature>
<dbReference type="AlphaFoldDB" id="A0A934KGK0"/>
<name>A0A934KGK0_9BACT</name>
<feature type="transmembrane region" description="Helical" evidence="6">
    <location>
        <begin position="207"/>
        <end position="226"/>
    </location>
</feature>
<evidence type="ECO:0000256" key="2">
    <source>
        <dbReference type="ARBA" id="ARBA00022475"/>
    </source>
</evidence>
<feature type="transmembrane region" description="Helical" evidence="6">
    <location>
        <begin position="288"/>
        <end position="315"/>
    </location>
</feature>
<organism evidence="7 8">
    <name type="scientific">Candidatus Dormiibacter inghamiae</name>
    <dbReference type="NCBI Taxonomy" id="3127013"/>
    <lineage>
        <taxon>Bacteria</taxon>
        <taxon>Bacillati</taxon>
        <taxon>Candidatus Dormiibacterota</taxon>
        <taxon>Candidatus Dormibacteria</taxon>
        <taxon>Candidatus Dormibacterales</taxon>
        <taxon>Candidatus Dormibacteraceae</taxon>
        <taxon>Candidatus Dormiibacter</taxon>
    </lineage>
</organism>
<keyword evidence="2" id="KW-1003">Cell membrane</keyword>
<proteinExistence type="predicted"/>
<dbReference type="PANTHER" id="PTHR30482:SF10">
    <property type="entry name" value="HIGH-AFFINITY BRANCHED-CHAIN AMINO ACID TRANSPORT PROTEIN BRAE"/>
    <property type="match status" value="1"/>
</dbReference>
<evidence type="ECO:0000256" key="3">
    <source>
        <dbReference type="ARBA" id="ARBA00022692"/>
    </source>
</evidence>
<dbReference type="GO" id="GO:0015658">
    <property type="term" value="F:branched-chain amino acid transmembrane transporter activity"/>
    <property type="evidence" value="ECO:0007669"/>
    <property type="project" value="InterPro"/>
</dbReference>
<evidence type="ECO:0000256" key="1">
    <source>
        <dbReference type="ARBA" id="ARBA00004651"/>
    </source>
</evidence>
<dbReference type="RefSeq" id="WP_338176081.1">
    <property type="nucleotide sequence ID" value="NZ_JAEKNQ010000006.1"/>
</dbReference>
<feature type="transmembrane region" description="Helical" evidence="6">
    <location>
        <begin position="112"/>
        <end position="132"/>
    </location>
</feature>
<dbReference type="InterPro" id="IPR001851">
    <property type="entry name" value="ABC_transp_permease"/>
</dbReference>
<protein>
    <submittedName>
        <fullName evidence="7">Branched-chain amino acid ABC transporter permease</fullName>
    </submittedName>
</protein>
<feature type="transmembrane region" description="Helical" evidence="6">
    <location>
        <begin position="53"/>
        <end position="73"/>
    </location>
</feature>
<dbReference type="CDD" id="cd06581">
    <property type="entry name" value="TM_PBP1_LivM_like"/>
    <property type="match status" value="1"/>
</dbReference>